<name>A0A2G9YHG3_9BACT</name>
<keyword evidence="2 4" id="KW-0689">Ribosomal protein</keyword>
<dbReference type="Pfam" id="PF00828">
    <property type="entry name" value="Ribosomal_L27A"/>
    <property type="match status" value="1"/>
</dbReference>
<comment type="similarity">
    <text evidence="1 4 5">Belongs to the universal ribosomal protein uL15 family.</text>
</comment>
<evidence type="ECO:0000256" key="3">
    <source>
        <dbReference type="ARBA" id="ARBA00023274"/>
    </source>
</evidence>
<sequence length="151" mass="16344">MGLHNLKVPLGSHKGRKYLGRGSSSGHGKTSTRGSKGQTSRAGRHFYLGFEGGQSPLIRKMPKRGFVNIFKKEFQIVSLRSIDKINSALINPALLKAKGLIKDKEKPVKILGNTDLKTAVTIQAHAFSEQAAEKIKKAGGKPEIITINAIS</sequence>
<dbReference type="PANTHER" id="PTHR12934">
    <property type="entry name" value="50S RIBOSOMAL PROTEIN L15"/>
    <property type="match status" value="1"/>
</dbReference>
<dbReference type="HAMAP" id="MF_01341">
    <property type="entry name" value="Ribosomal_uL15"/>
    <property type="match status" value="1"/>
</dbReference>
<evidence type="ECO:0000313" key="9">
    <source>
        <dbReference type="Proteomes" id="UP000231292"/>
    </source>
</evidence>
<feature type="region of interest" description="Disordered" evidence="6">
    <location>
        <begin position="1"/>
        <end position="40"/>
    </location>
</feature>
<evidence type="ECO:0000256" key="2">
    <source>
        <dbReference type="ARBA" id="ARBA00022980"/>
    </source>
</evidence>
<dbReference type="InterPro" id="IPR001196">
    <property type="entry name" value="Ribosomal_uL15_CS"/>
</dbReference>
<gene>
    <name evidence="4" type="primary">rplO</name>
    <name evidence="8" type="ORF">COX41_07040</name>
</gene>
<dbReference type="InterPro" id="IPR005749">
    <property type="entry name" value="Ribosomal_uL15_bac-type"/>
</dbReference>
<protein>
    <recommendedName>
        <fullName evidence="4">Large ribosomal subunit protein uL15</fullName>
    </recommendedName>
</protein>
<dbReference type="GO" id="GO:0003735">
    <property type="term" value="F:structural constituent of ribosome"/>
    <property type="evidence" value="ECO:0007669"/>
    <property type="project" value="InterPro"/>
</dbReference>
<dbReference type="InterPro" id="IPR036227">
    <property type="entry name" value="Ribosomal_uL15/eL18_sf"/>
</dbReference>
<dbReference type="PANTHER" id="PTHR12934:SF11">
    <property type="entry name" value="LARGE RIBOSOMAL SUBUNIT PROTEIN UL15M"/>
    <property type="match status" value="1"/>
</dbReference>
<dbReference type="Proteomes" id="UP000231292">
    <property type="component" value="Unassembled WGS sequence"/>
</dbReference>
<feature type="domain" description="Large ribosomal subunit protein uL15/eL18" evidence="7">
    <location>
        <begin position="84"/>
        <end position="141"/>
    </location>
</feature>
<evidence type="ECO:0000256" key="6">
    <source>
        <dbReference type="SAM" id="MobiDB-lite"/>
    </source>
</evidence>
<dbReference type="AlphaFoldDB" id="A0A2G9YHG3"/>
<evidence type="ECO:0000256" key="1">
    <source>
        <dbReference type="ARBA" id="ARBA00007320"/>
    </source>
</evidence>
<reference evidence="8 9" key="1">
    <citation type="submission" date="2017-09" db="EMBL/GenBank/DDBJ databases">
        <title>Depth-based differentiation of microbial function through sediment-hosted aquifers and enrichment of novel symbionts in the deep terrestrial subsurface.</title>
        <authorList>
            <person name="Probst A.J."/>
            <person name="Ladd B."/>
            <person name="Jarett J.K."/>
            <person name="Geller-Mcgrath D.E."/>
            <person name="Sieber C.M."/>
            <person name="Emerson J.B."/>
            <person name="Anantharaman K."/>
            <person name="Thomas B.C."/>
            <person name="Malmstrom R."/>
            <person name="Stieglmeier M."/>
            <person name="Klingl A."/>
            <person name="Woyke T."/>
            <person name="Ryan C.M."/>
            <person name="Banfield J.F."/>
        </authorList>
    </citation>
    <scope>NUCLEOTIDE SEQUENCE [LARGE SCALE GENOMIC DNA]</scope>
    <source>
        <strain evidence="8">CG23_combo_of_CG06-09_8_20_14_all_41_10</strain>
    </source>
</reference>
<dbReference type="GO" id="GO:0019843">
    <property type="term" value="F:rRNA binding"/>
    <property type="evidence" value="ECO:0007669"/>
    <property type="project" value="UniProtKB-UniRule"/>
</dbReference>
<evidence type="ECO:0000313" key="8">
    <source>
        <dbReference type="EMBL" id="PIP18670.1"/>
    </source>
</evidence>
<dbReference type="PROSITE" id="PS00475">
    <property type="entry name" value="RIBOSOMAL_L15"/>
    <property type="match status" value="1"/>
</dbReference>
<dbReference type="GO" id="GO:0022625">
    <property type="term" value="C:cytosolic large ribosomal subunit"/>
    <property type="evidence" value="ECO:0007669"/>
    <property type="project" value="TreeGrafter"/>
</dbReference>
<keyword evidence="4" id="KW-0699">rRNA-binding</keyword>
<keyword evidence="4" id="KW-0694">RNA-binding</keyword>
<feature type="compositionally biased region" description="Polar residues" evidence="6">
    <location>
        <begin position="22"/>
        <end position="40"/>
    </location>
</feature>
<dbReference type="InterPro" id="IPR030878">
    <property type="entry name" value="Ribosomal_uL15"/>
</dbReference>
<dbReference type="EMBL" id="PCRK01000182">
    <property type="protein sequence ID" value="PIP18670.1"/>
    <property type="molecule type" value="Genomic_DNA"/>
</dbReference>
<evidence type="ECO:0000259" key="7">
    <source>
        <dbReference type="Pfam" id="PF00828"/>
    </source>
</evidence>
<evidence type="ECO:0000256" key="5">
    <source>
        <dbReference type="RuleBase" id="RU003888"/>
    </source>
</evidence>
<organism evidence="8 9">
    <name type="scientific">Candidatus Sherwoodlollariibacterium unditelluris</name>
    <dbReference type="NCBI Taxonomy" id="1974757"/>
    <lineage>
        <taxon>Bacteria</taxon>
        <taxon>Pseudomonadati</taxon>
        <taxon>Candidatus Omnitrophota</taxon>
        <taxon>Candidatus Sherwoodlollariibacterium</taxon>
    </lineage>
</organism>
<evidence type="ECO:0000256" key="4">
    <source>
        <dbReference type="HAMAP-Rule" id="MF_01341"/>
    </source>
</evidence>
<dbReference type="GO" id="GO:0006412">
    <property type="term" value="P:translation"/>
    <property type="evidence" value="ECO:0007669"/>
    <property type="project" value="UniProtKB-UniRule"/>
</dbReference>
<keyword evidence="3 4" id="KW-0687">Ribonucleoprotein</keyword>
<comment type="caution">
    <text evidence="8">The sequence shown here is derived from an EMBL/GenBank/DDBJ whole genome shotgun (WGS) entry which is preliminary data.</text>
</comment>
<dbReference type="Gene3D" id="3.100.10.10">
    <property type="match status" value="1"/>
</dbReference>
<comment type="function">
    <text evidence="4">Binds to the 23S rRNA.</text>
</comment>
<proteinExistence type="inferred from homology"/>
<accession>A0A2G9YHG3</accession>
<comment type="subunit">
    <text evidence="4">Part of the 50S ribosomal subunit.</text>
</comment>
<dbReference type="SUPFAM" id="SSF52080">
    <property type="entry name" value="Ribosomal proteins L15p and L18e"/>
    <property type="match status" value="1"/>
</dbReference>
<dbReference type="InterPro" id="IPR021131">
    <property type="entry name" value="Ribosomal_uL15/eL18"/>
</dbReference>
<dbReference type="NCBIfam" id="TIGR01071">
    <property type="entry name" value="rplO_bact"/>
    <property type="match status" value="1"/>
</dbReference>